<accession>A0A8D0EAP7</accession>
<feature type="domain" description="TLC" evidence="7">
    <location>
        <begin position="29"/>
        <end position="220"/>
    </location>
</feature>
<evidence type="ECO:0000256" key="2">
    <source>
        <dbReference type="ARBA" id="ARBA00022692"/>
    </source>
</evidence>
<dbReference type="InterPro" id="IPR042512">
    <property type="entry name" value="TLCD5"/>
</dbReference>
<dbReference type="AlphaFoldDB" id="A0A8D0EAP7"/>
<dbReference type="SMART" id="SM00724">
    <property type="entry name" value="TLC"/>
    <property type="match status" value="1"/>
</dbReference>
<feature type="transmembrane region" description="Helical" evidence="6">
    <location>
        <begin position="6"/>
        <end position="23"/>
    </location>
</feature>
<organism evidence="8 9">
    <name type="scientific">Salvator merianae</name>
    <name type="common">Argentine black and white tegu</name>
    <name type="synonym">Tupinambis merianae</name>
    <dbReference type="NCBI Taxonomy" id="96440"/>
    <lineage>
        <taxon>Eukaryota</taxon>
        <taxon>Metazoa</taxon>
        <taxon>Chordata</taxon>
        <taxon>Craniata</taxon>
        <taxon>Vertebrata</taxon>
        <taxon>Euteleostomi</taxon>
        <taxon>Lepidosauria</taxon>
        <taxon>Squamata</taxon>
        <taxon>Bifurcata</taxon>
        <taxon>Unidentata</taxon>
        <taxon>Episquamata</taxon>
        <taxon>Laterata</taxon>
        <taxon>Teiioidea</taxon>
        <taxon>Teiidae</taxon>
        <taxon>Salvator</taxon>
    </lineage>
</organism>
<comment type="subcellular location">
    <subcellularLocation>
        <location evidence="1">Membrane</location>
        <topology evidence="1">Multi-pass membrane protein</topology>
    </subcellularLocation>
</comment>
<evidence type="ECO:0000259" key="7">
    <source>
        <dbReference type="PROSITE" id="PS50922"/>
    </source>
</evidence>
<evidence type="ECO:0000256" key="5">
    <source>
        <dbReference type="PROSITE-ProRule" id="PRU00205"/>
    </source>
</evidence>
<dbReference type="PANTHER" id="PTHR31898:SF1">
    <property type="entry name" value="TLC DOMAIN-CONTAINING PROTEIN 5"/>
    <property type="match status" value="1"/>
</dbReference>
<feature type="transmembrane region" description="Helical" evidence="6">
    <location>
        <begin position="35"/>
        <end position="59"/>
    </location>
</feature>
<keyword evidence="2 5" id="KW-0812">Transmembrane</keyword>
<keyword evidence="3 6" id="KW-1133">Transmembrane helix</keyword>
<evidence type="ECO:0000256" key="3">
    <source>
        <dbReference type="ARBA" id="ARBA00022989"/>
    </source>
</evidence>
<evidence type="ECO:0000256" key="4">
    <source>
        <dbReference type="ARBA" id="ARBA00023136"/>
    </source>
</evidence>
<evidence type="ECO:0000256" key="1">
    <source>
        <dbReference type="ARBA" id="ARBA00004141"/>
    </source>
</evidence>
<dbReference type="InterPro" id="IPR006634">
    <property type="entry name" value="TLC-dom"/>
</dbReference>
<keyword evidence="4 5" id="KW-0472">Membrane</keyword>
<dbReference type="PROSITE" id="PS50922">
    <property type="entry name" value="TLC"/>
    <property type="match status" value="1"/>
</dbReference>
<keyword evidence="9" id="KW-1185">Reference proteome</keyword>
<dbReference type="GeneTree" id="ENSGT00390000008162"/>
<sequence length="255" mass="28884">MSLSIVLQATCSLLVWLSLYSSFRYRNKHRSAEWSCRLVTLWHGLTVSFLSGYITLIHGPWPLTHAGYPNTPLQVCLMCVTLGYFLFDLSWCIYFKSETRLMIAHHMLSISGTAYVLAIGQSATEVTAVIFVSEITNPLLQARWFLRHMGHCHKLIGDMVDFLFVTLFLGMRILGGALILHAVIKSPKSVWALKGGMLAMYCISLGFMLDIYRFARRKVIKKYCAWRNEKTGQEWSKSSGCLPACQPEHQASCCT</sequence>
<protein>
    <recommendedName>
        <fullName evidence="7">TLC domain-containing protein</fullName>
    </recommendedName>
</protein>
<feature type="transmembrane region" description="Helical" evidence="6">
    <location>
        <begin position="71"/>
        <end position="94"/>
    </location>
</feature>
<feature type="transmembrane region" description="Helical" evidence="6">
    <location>
        <begin position="190"/>
        <end position="212"/>
    </location>
</feature>
<dbReference type="Proteomes" id="UP000694421">
    <property type="component" value="Unplaced"/>
</dbReference>
<dbReference type="Pfam" id="PF03798">
    <property type="entry name" value="TRAM_LAG1_CLN8"/>
    <property type="match status" value="1"/>
</dbReference>
<dbReference type="GO" id="GO:0016020">
    <property type="term" value="C:membrane"/>
    <property type="evidence" value="ECO:0007669"/>
    <property type="project" value="UniProtKB-SubCell"/>
</dbReference>
<evidence type="ECO:0000313" key="9">
    <source>
        <dbReference type="Proteomes" id="UP000694421"/>
    </source>
</evidence>
<dbReference type="PANTHER" id="PTHR31898">
    <property type="entry name" value="TRANSMEMBRANE PROTEIN 136"/>
    <property type="match status" value="1"/>
</dbReference>
<reference evidence="8" key="2">
    <citation type="submission" date="2025-09" db="UniProtKB">
        <authorList>
            <consortium name="Ensembl"/>
        </authorList>
    </citation>
    <scope>IDENTIFICATION</scope>
</reference>
<reference evidence="8" key="1">
    <citation type="submission" date="2025-08" db="UniProtKB">
        <authorList>
            <consortium name="Ensembl"/>
        </authorList>
    </citation>
    <scope>IDENTIFICATION</scope>
</reference>
<name>A0A8D0EAP7_SALMN</name>
<evidence type="ECO:0000313" key="8">
    <source>
        <dbReference type="Ensembl" id="ENSSMRP00000028537.1"/>
    </source>
</evidence>
<feature type="transmembrane region" description="Helical" evidence="6">
    <location>
        <begin position="162"/>
        <end position="184"/>
    </location>
</feature>
<proteinExistence type="predicted"/>
<dbReference type="Ensembl" id="ENSSMRT00000033261.1">
    <property type="protein sequence ID" value="ENSSMRP00000028537.1"/>
    <property type="gene ID" value="ENSSMRG00000021925.1"/>
</dbReference>
<evidence type="ECO:0000256" key="6">
    <source>
        <dbReference type="SAM" id="Phobius"/>
    </source>
</evidence>
<dbReference type="OMA" id="THAGYPN"/>